<protein>
    <submittedName>
        <fullName evidence="9">RagB/SusD family nutrient uptake outer membrane protein</fullName>
    </submittedName>
</protein>
<dbReference type="SUPFAM" id="SSF48452">
    <property type="entry name" value="TPR-like"/>
    <property type="match status" value="1"/>
</dbReference>
<feature type="domain" description="SusD-like N-terminal" evidence="8">
    <location>
        <begin position="25"/>
        <end position="222"/>
    </location>
</feature>
<evidence type="ECO:0000256" key="3">
    <source>
        <dbReference type="ARBA" id="ARBA00022729"/>
    </source>
</evidence>
<dbReference type="Gene3D" id="1.25.40.390">
    <property type="match status" value="1"/>
</dbReference>
<evidence type="ECO:0000259" key="8">
    <source>
        <dbReference type="Pfam" id="PF14322"/>
    </source>
</evidence>
<proteinExistence type="inferred from homology"/>
<dbReference type="AlphaFoldDB" id="A0A414BCG2"/>
<organism evidence="9 10">
    <name type="scientific">Bacteroides uniformis</name>
    <dbReference type="NCBI Taxonomy" id="820"/>
    <lineage>
        <taxon>Bacteria</taxon>
        <taxon>Pseudomonadati</taxon>
        <taxon>Bacteroidota</taxon>
        <taxon>Bacteroidia</taxon>
        <taxon>Bacteroidales</taxon>
        <taxon>Bacteroidaceae</taxon>
        <taxon>Bacteroides</taxon>
    </lineage>
</organism>
<dbReference type="EMBL" id="QSIF01000033">
    <property type="protein sequence ID" value="RHC71880.1"/>
    <property type="molecule type" value="Genomic_DNA"/>
</dbReference>
<evidence type="ECO:0000256" key="4">
    <source>
        <dbReference type="ARBA" id="ARBA00023136"/>
    </source>
</evidence>
<evidence type="ECO:0000256" key="2">
    <source>
        <dbReference type="ARBA" id="ARBA00006275"/>
    </source>
</evidence>
<comment type="subcellular location">
    <subcellularLocation>
        <location evidence="1">Cell outer membrane</location>
    </subcellularLocation>
</comment>
<evidence type="ECO:0000256" key="5">
    <source>
        <dbReference type="ARBA" id="ARBA00023237"/>
    </source>
</evidence>
<evidence type="ECO:0000313" key="10">
    <source>
        <dbReference type="Proteomes" id="UP000284514"/>
    </source>
</evidence>
<comment type="caution">
    <text evidence="9">The sequence shown here is derived from an EMBL/GenBank/DDBJ whole genome shotgun (WGS) entry which is preliminary data.</text>
</comment>
<evidence type="ECO:0000259" key="7">
    <source>
        <dbReference type="Pfam" id="PF07980"/>
    </source>
</evidence>
<dbReference type="InterPro" id="IPR012944">
    <property type="entry name" value="SusD_RagB_dom"/>
</dbReference>
<dbReference type="PROSITE" id="PS51257">
    <property type="entry name" value="PROKAR_LIPOPROTEIN"/>
    <property type="match status" value="1"/>
</dbReference>
<reference evidence="9 10" key="1">
    <citation type="submission" date="2018-08" db="EMBL/GenBank/DDBJ databases">
        <title>A genome reference for cultivated species of the human gut microbiota.</title>
        <authorList>
            <person name="Zou Y."/>
            <person name="Xue W."/>
            <person name="Luo G."/>
        </authorList>
    </citation>
    <scope>NUCLEOTIDE SEQUENCE [LARGE SCALE GENOMIC DNA]</scope>
    <source>
        <strain evidence="9 10">AM34-25</strain>
    </source>
</reference>
<evidence type="ECO:0000256" key="6">
    <source>
        <dbReference type="SAM" id="SignalP"/>
    </source>
</evidence>
<keyword evidence="3 6" id="KW-0732">Signal</keyword>
<dbReference type="InterPro" id="IPR033985">
    <property type="entry name" value="SusD-like_N"/>
</dbReference>
<feature type="chain" id="PRO_5019121274" evidence="6">
    <location>
        <begin position="24"/>
        <end position="600"/>
    </location>
</feature>
<sequence>MKTKNIFIKSMAVLLICSGMSSCSDFLDEKNWSSQTPTELFPTKEGFEVLVNGAYSRLRTIYNSKDYLSLTWLGTDIITQSRYDQVNAQNQYTAQLNSSTGSYFNYWKSLYEGIKGANSVIDRAGNAVIDETTRRQRVAEAKFLRALYNFEIVRNWGDAPLMEKEVLEPIYEAERVSASKIYEAILTDLDEAIRTLPVSQTGNNYGRASASAAKHLRSLVYLTRGYQAYAETTDFQNAYKDAVGLIEGDADITSPYHRLLNDFGEVHRQSNETNEEILFAVQWGKDETAGRGNGLNVYFMFPYREGYLGGSKDNYYGNDDGSFVPTKFAYMLFDWEKDSRAKVTFMSDYNGNSETSVNGLENGKNWMQATASVTNTYEKGDATILFPTPAYSATPPTDKLKPSTVTLHYPTGNPKDFSPEGEGNDYWKMGTPNTNPTTRTFLPVWKFKDRDSYFTENGSKTGTRDTYLFRLAETYLIAAEAALNCNDNANALKYLNKIRQRAEVTQGALQYPEGTVVTIDMILDERALELFGESSRWNDLQRTGKLVERARTYNWDITNESGGAVTQLVEGSTKFYLRPIPIAWLNSLKNGQQIVNNPGW</sequence>
<dbReference type="Proteomes" id="UP000284514">
    <property type="component" value="Unassembled WGS sequence"/>
</dbReference>
<gene>
    <name evidence="9" type="ORF">DW831_16390</name>
</gene>
<keyword evidence="4" id="KW-0472">Membrane</keyword>
<dbReference type="Pfam" id="PF07980">
    <property type="entry name" value="SusD_RagB"/>
    <property type="match status" value="1"/>
</dbReference>
<feature type="signal peptide" evidence="6">
    <location>
        <begin position="1"/>
        <end position="23"/>
    </location>
</feature>
<evidence type="ECO:0000256" key="1">
    <source>
        <dbReference type="ARBA" id="ARBA00004442"/>
    </source>
</evidence>
<feature type="domain" description="RagB/SusD" evidence="7">
    <location>
        <begin position="276"/>
        <end position="600"/>
    </location>
</feature>
<accession>A0A414BCG2</accession>
<dbReference type="Pfam" id="PF14322">
    <property type="entry name" value="SusD-like_3"/>
    <property type="match status" value="1"/>
</dbReference>
<dbReference type="GO" id="GO:0009279">
    <property type="term" value="C:cell outer membrane"/>
    <property type="evidence" value="ECO:0007669"/>
    <property type="project" value="UniProtKB-SubCell"/>
</dbReference>
<name>A0A414BCG2_BACUN</name>
<evidence type="ECO:0000313" key="9">
    <source>
        <dbReference type="EMBL" id="RHC71880.1"/>
    </source>
</evidence>
<dbReference type="InterPro" id="IPR011990">
    <property type="entry name" value="TPR-like_helical_dom_sf"/>
</dbReference>
<dbReference type="RefSeq" id="WP_117991451.1">
    <property type="nucleotide sequence ID" value="NZ_JADMZI010000030.1"/>
</dbReference>
<keyword evidence="5" id="KW-0998">Cell outer membrane</keyword>
<comment type="similarity">
    <text evidence="2">Belongs to the SusD family.</text>
</comment>